<feature type="domain" description="Recombinase" evidence="3">
    <location>
        <begin position="154"/>
        <end position="259"/>
    </location>
</feature>
<reference evidence="4" key="1">
    <citation type="submission" date="2021-02" db="EMBL/GenBank/DDBJ databases">
        <title>Infant gut strain persistence is associated with maternal origin, phylogeny, and functional potential including surface adhesion and iron acquisition.</title>
        <authorList>
            <person name="Lou Y.C."/>
        </authorList>
    </citation>
    <scope>NUCLEOTIDE SEQUENCE</scope>
    <source>
        <strain evidence="4">L3_101_367G1_dasL3_101_367G1_metabat.metabat.26</strain>
    </source>
</reference>
<gene>
    <name evidence="4" type="ORF">KHW66_03085</name>
</gene>
<evidence type="ECO:0000259" key="3">
    <source>
        <dbReference type="PROSITE" id="PS51737"/>
    </source>
</evidence>
<dbReference type="EMBL" id="JAGZAM010000004">
    <property type="protein sequence ID" value="MBS5687069.1"/>
    <property type="molecule type" value="Genomic_DNA"/>
</dbReference>
<feature type="coiled-coil region" evidence="1">
    <location>
        <begin position="384"/>
        <end position="418"/>
    </location>
</feature>
<dbReference type="Pfam" id="PF07508">
    <property type="entry name" value="Recombinase"/>
    <property type="match status" value="1"/>
</dbReference>
<dbReference type="InterPro" id="IPR011109">
    <property type="entry name" value="DNA_bind_recombinase_dom"/>
</dbReference>
<dbReference type="InterPro" id="IPR036162">
    <property type="entry name" value="Resolvase-like_N_sf"/>
</dbReference>
<dbReference type="AlphaFoldDB" id="A0A943FPS9"/>
<proteinExistence type="predicted"/>
<dbReference type="Gene3D" id="3.40.50.1390">
    <property type="entry name" value="Resolvase, N-terminal catalytic domain"/>
    <property type="match status" value="1"/>
</dbReference>
<dbReference type="PROSITE" id="PS51737">
    <property type="entry name" value="RECOMBINASE_DNA_BIND"/>
    <property type="match status" value="1"/>
</dbReference>
<dbReference type="PROSITE" id="PS51736">
    <property type="entry name" value="RECOMBINASES_3"/>
    <property type="match status" value="1"/>
</dbReference>
<dbReference type="SUPFAM" id="SSF53041">
    <property type="entry name" value="Resolvase-like"/>
    <property type="match status" value="1"/>
</dbReference>
<name>A0A943FPS9_9FIRM</name>
<dbReference type="GO" id="GO:0000150">
    <property type="term" value="F:DNA strand exchange activity"/>
    <property type="evidence" value="ECO:0007669"/>
    <property type="project" value="InterPro"/>
</dbReference>
<organism evidence="4 5">
    <name type="scientific">Faecalibacterium prausnitzii</name>
    <dbReference type="NCBI Taxonomy" id="853"/>
    <lineage>
        <taxon>Bacteria</taxon>
        <taxon>Bacillati</taxon>
        <taxon>Bacillota</taxon>
        <taxon>Clostridia</taxon>
        <taxon>Eubacteriales</taxon>
        <taxon>Oscillospiraceae</taxon>
        <taxon>Faecalibacterium</taxon>
    </lineage>
</organism>
<evidence type="ECO:0000256" key="1">
    <source>
        <dbReference type="SAM" id="Coils"/>
    </source>
</evidence>
<dbReference type="PANTHER" id="PTHR30461:SF23">
    <property type="entry name" value="DNA RECOMBINASE-RELATED"/>
    <property type="match status" value="1"/>
</dbReference>
<dbReference type="InterPro" id="IPR050639">
    <property type="entry name" value="SSR_resolvase"/>
</dbReference>
<comment type="caution">
    <text evidence="4">The sequence shown here is derived from an EMBL/GenBank/DDBJ whole genome shotgun (WGS) entry which is preliminary data.</text>
</comment>
<dbReference type="Pfam" id="PF00239">
    <property type="entry name" value="Resolvase"/>
    <property type="match status" value="1"/>
</dbReference>
<dbReference type="InterPro" id="IPR038109">
    <property type="entry name" value="DNA_bind_recomb_sf"/>
</dbReference>
<protein>
    <submittedName>
        <fullName evidence="4">Recombinase family protein</fullName>
    </submittedName>
</protein>
<dbReference type="Pfam" id="PF13408">
    <property type="entry name" value="Zn_ribbon_recom"/>
    <property type="match status" value="1"/>
</dbReference>
<dbReference type="PANTHER" id="PTHR30461">
    <property type="entry name" value="DNA-INVERTASE FROM LAMBDOID PROPHAGE"/>
    <property type="match status" value="1"/>
</dbReference>
<dbReference type="GO" id="GO:0003677">
    <property type="term" value="F:DNA binding"/>
    <property type="evidence" value="ECO:0007669"/>
    <property type="project" value="InterPro"/>
</dbReference>
<sequence>MTAVIYARYSSDNQREESIEGQIRECTAYAEKNSIAVVKYYIDRAISAKTDNRPQFQQMIKDSERKLFDMVLVWKLDRFARNRYDSARYKTQLKKNGVKLMSATEIISDGPEGIILESVLEGYAEYYSADLSEKVIRGMTENALKGKFTGGAVPVGYRIDENQRFQTDPFTAPLIAEAFRMYNEGATMTEVRDWLNEHQVKNPRGGPMSYNTVQHMLKNRRYIGELKYRDILIPDAIPPIVSPELFEDVQIKMAKNKKAPARRKAEDDYLLTTKLFCGYCGSLMFGESGTSRSGDVHRYYKCATVKKRKSCQKKTVRKQWLEDLVIAKAKALIMDDTVIDSIVSSVMELQNKENTNLPLYEKQLRDTETGIQNMLNAIQAGILTSSTKERLEALETQKKELEAKIAEERLAKPKLSEDFVRFWLTRFRKLDLSQKEQRQALIDTFINAIYLYDDKMLITFNYKEGTETVSFGEATEAAAKEKSSDMDCLGAPEQEPQAGLLYLRQLQEAYP</sequence>
<dbReference type="SMART" id="SM00857">
    <property type="entry name" value="Resolvase"/>
    <property type="match status" value="1"/>
</dbReference>
<evidence type="ECO:0000259" key="2">
    <source>
        <dbReference type="PROSITE" id="PS51736"/>
    </source>
</evidence>
<keyword evidence="1" id="KW-0175">Coiled coil</keyword>
<dbReference type="Proteomes" id="UP000733372">
    <property type="component" value="Unassembled WGS sequence"/>
</dbReference>
<dbReference type="InterPro" id="IPR006119">
    <property type="entry name" value="Resolv_N"/>
</dbReference>
<dbReference type="InterPro" id="IPR025827">
    <property type="entry name" value="Zn_ribbon_recom_dom"/>
</dbReference>
<evidence type="ECO:0000313" key="4">
    <source>
        <dbReference type="EMBL" id="MBS5687069.1"/>
    </source>
</evidence>
<dbReference type="RefSeq" id="WP_435142930.1">
    <property type="nucleotide sequence ID" value="NZ_CP170812.1"/>
</dbReference>
<accession>A0A943FPS9</accession>
<evidence type="ECO:0000313" key="5">
    <source>
        <dbReference type="Proteomes" id="UP000733372"/>
    </source>
</evidence>
<dbReference type="CDD" id="cd00338">
    <property type="entry name" value="Ser_Recombinase"/>
    <property type="match status" value="1"/>
</dbReference>
<dbReference type="Gene3D" id="3.90.1750.20">
    <property type="entry name" value="Putative Large Serine Recombinase, Chain B, Domain 2"/>
    <property type="match status" value="1"/>
</dbReference>
<feature type="domain" description="Resolvase/invertase-type recombinase catalytic" evidence="2">
    <location>
        <begin position="2"/>
        <end position="146"/>
    </location>
</feature>